<evidence type="ECO:0000313" key="2">
    <source>
        <dbReference type="EMBL" id="CAK5263513.1"/>
    </source>
</evidence>
<accession>A0AAD2GSZ7</accession>
<reference evidence="1" key="1">
    <citation type="submission" date="2023-11" db="EMBL/GenBank/DDBJ databases">
        <authorList>
            <person name="De Vega J J."/>
            <person name="De Vega J J."/>
        </authorList>
    </citation>
    <scope>NUCLEOTIDE SEQUENCE</scope>
</reference>
<feature type="non-terminal residue" evidence="1">
    <location>
        <position position="78"/>
    </location>
</feature>
<comment type="caution">
    <text evidence="1">The sequence shown here is derived from an EMBL/GenBank/DDBJ whole genome shotgun (WGS) entry which is preliminary data.</text>
</comment>
<evidence type="ECO:0000313" key="3">
    <source>
        <dbReference type="Proteomes" id="UP001295794"/>
    </source>
</evidence>
<feature type="non-terminal residue" evidence="1">
    <location>
        <position position="1"/>
    </location>
</feature>
<dbReference type="Proteomes" id="UP001295794">
    <property type="component" value="Unassembled WGS sequence"/>
</dbReference>
<dbReference type="EMBL" id="CAVNYO010000040">
    <property type="protein sequence ID" value="CAK5263413.1"/>
    <property type="molecule type" value="Genomic_DNA"/>
</dbReference>
<keyword evidence="3" id="KW-1185">Reference proteome</keyword>
<proteinExistence type="predicted"/>
<name>A0AAD2GSZ7_9AGAR</name>
<organism evidence="1 3">
    <name type="scientific">Mycena citricolor</name>
    <dbReference type="NCBI Taxonomy" id="2018698"/>
    <lineage>
        <taxon>Eukaryota</taxon>
        <taxon>Fungi</taxon>
        <taxon>Dikarya</taxon>
        <taxon>Basidiomycota</taxon>
        <taxon>Agaricomycotina</taxon>
        <taxon>Agaricomycetes</taxon>
        <taxon>Agaricomycetidae</taxon>
        <taxon>Agaricales</taxon>
        <taxon>Marasmiineae</taxon>
        <taxon>Mycenaceae</taxon>
        <taxon>Mycena</taxon>
    </lineage>
</organism>
<dbReference type="EMBL" id="CAVNYO010000040">
    <property type="protein sequence ID" value="CAK5263513.1"/>
    <property type="molecule type" value="Genomic_DNA"/>
</dbReference>
<dbReference type="AlphaFoldDB" id="A0AAD2GSZ7"/>
<evidence type="ECO:0000313" key="1">
    <source>
        <dbReference type="EMBL" id="CAK5263413.1"/>
    </source>
</evidence>
<gene>
    <name evidence="1" type="ORF">MYCIT1_LOCUS2872</name>
    <name evidence="2" type="ORF">MYCIT1_LOCUS2977</name>
</gene>
<protein>
    <submittedName>
        <fullName evidence="1">Uncharacterized protein</fullName>
    </submittedName>
</protein>
<sequence>PEAIKPPPTPPDRRPSWRRLPNWYTTWLFIHGQHGRLGIDPSVDMCCSSEYEVSDNVLAHKSLYFLLANGRPLGTQNS</sequence>